<evidence type="ECO:0000313" key="1">
    <source>
        <dbReference type="EMBL" id="AGU46481.1"/>
    </source>
</evidence>
<geneLocation type="plastid" evidence="1"/>
<dbReference type="GeneID" id="19591372"/>
<protein>
    <submittedName>
        <fullName evidence="1">Uncharacterized protein</fullName>
    </submittedName>
</protein>
<proteinExistence type="predicted"/>
<reference evidence="1" key="1">
    <citation type="submission" date="2013-06" db="EMBL/GenBank/DDBJ databases">
        <authorList>
            <person name="Sanchez Puerta M.V."/>
        </authorList>
    </citation>
    <scope>NUCLEOTIDE SEQUENCE</scope>
</reference>
<keyword evidence="1" id="KW-0934">Plastid</keyword>
<dbReference type="EMBL" id="KF248009">
    <property type="protein sequence ID" value="AGU46481.1"/>
    <property type="molecule type" value="Genomic_DNA"/>
</dbReference>
<organism evidence="1">
    <name type="scientific">Hyoscyamus niger</name>
    <name type="common">Black henbane</name>
    <dbReference type="NCBI Taxonomy" id="4079"/>
    <lineage>
        <taxon>Eukaryota</taxon>
        <taxon>Viridiplantae</taxon>
        <taxon>Streptophyta</taxon>
        <taxon>Embryophyta</taxon>
        <taxon>Tracheophyta</taxon>
        <taxon>Spermatophyta</taxon>
        <taxon>Magnoliopsida</taxon>
        <taxon>eudicotyledons</taxon>
        <taxon>Gunneridae</taxon>
        <taxon>Pentapetalae</taxon>
        <taxon>asterids</taxon>
        <taxon>lamiids</taxon>
        <taxon>Solanales</taxon>
        <taxon>Solanaceae</taxon>
        <taxon>Solanoideae</taxon>
        <taxon>Hyoscyameae</taxon>
        <taxon>Hyoscyamus</taxon>
    </lineage>
</organism>
<name>A0A059Q6K4_HYONI</name>
<dbReference type="RefSeq" id="YP_009040333.1">
    <property type="nucleotide sequence ID" value="NC_024261.1"/>
</dbReference>
<dbReference type="AlphaFoldDB" id="A0A059Q6K4"/>
<reference evidence="1" key="2">
    <citation type="journal article" date="2014" name="PLoS ONE">
        <title>The Chloroplast Genome of Hyoscyamus niger and a Phylogenetic Study of the Tribe Hyoscyameae (Solanaceae).</title>
        <authorList>
            <person name="Sanchez-Puerta M.V."/>
            <person name="Abbona C.C."/>
        </authorList>
    </citation>
    <scope>NUCLEOTIDE SEQUENCE</scope>
</reference>
<sequence>MIKWFYFSFQKLHFSHFSDHVFEKLTSLIYSDHLFFFYDSIYRYFQSWKKEGITQFFGCYNILDIVQILSILI</sequence>
<gene>
    <name evidence="1" type="primary">orf73</name>
</gene>
<accession>A0A059Q6K4</accession>